<name>A0A6G6WG04_9ACTN</name>
<evidence type="ECO:0000313" key="2">
    <source>
        <dbReference type="Proteomes" id="UP000502996"/>
    </source>
</evidence>
<evidence type="ECO:0000313" key="1">
    <source>
        <dbReference type="EMBL" id="QIG44258.1"/>
    </source>
</evidence>
<protein>
    <submittedName>
        <fullName evidence="1">Uncharacterized protein</fullName>
    </submittedName>
</protein>
<gene>
    <name evidence="1" type="ORF">G5V58_17090</name>
</gene>
<dbReference type="KEGG" id="nano:G5V58_17090"/>
<reference evidence="1 2" key="1">
    <citation type="submission" date="2020-02" db="EMBL/GenBank/DDBJ databases">
        <title>Full genome sequence of Nocardioides sp. R-3366.</title>
        <authorList>
            <person name="Im W.-T."/>
        </authorList>
    </citation>
    <scope>NUCLEOTIDE SEQUENCE [LARGE SCALE GENOMIC DNA]</scope>
    <source>
        <strain evidence="1 2">R-3366</strain>
    </source>
</reference>
<accession>A0A6G6WG04</accession>
<proteinExistence type="predicted"/>
<dbReference type="AlphaFoldDB" id="A0A6G6WG04"/>
<organism evidence="1 2">
    <name type="scientific">Nocardioides anomalus</name>
    <dbReference type="NCBI Taxonomy" id="2712223"/>
    <lineage>
        <taxon>Bacteria</taxon>
        <taxon>Bacillati</taxon>
        <taxon>Actinomycetota</taxon>
        <taxon>Actinomycetes</taxon>
        <taxon>Propionibacteriales</taxon>
        <taxon>Nocardioidaceae</taxon>
        <taxon>Nocardioides</taxon>
    </lineage>
</organism>
<dbReference type="EMBL" id="CP049257">
    <property type="protein sequence ID" value="QIG44258.1"/>
    <property type="molecule type" value="Genomic_DNA"/>
</dbReference>
<sequence>MITFGTDEHERSLAAFWDAYVDAGRPGARYAVRHRRAVRDAVRAVRGLPALDAAPTDAPGGRAVRRVLDARVSYGVPARLLGTAVLEVPADPEDYTTGRRAQTLRRKIRAAEGRGLKPRPVEDPAERRALVAAADRAERTHADASYRVPDPDNDDLLQHDVWLTVDGPDGQPLLLAVAPRDGAFATLRYFRTLGWSDAHSDARYLATAALVTELSRLGVRYLIDTATPPEQTNGLRAFQRMVGFRYARIRLRRRA</sequence>
<keyword evidence="2" id="KW-1185">Reference proteome</keyword>
<dbReference type="Proteomes" id="UP000502996">
    <property type="component" value="Chromosome"/>
</dbReference>
<dbReference type="RefSeq" id="WP_165235343.1">
    <property type="nucleotide sequence ID" value="NZ_CP049257.1"/>
</dbReference>